<proteinExistence type="predicted"/>
<dbReference type="Pfam" id="PF08885">
    <property type="entry name" value="GSCFA"/>
    <property type="match status" value="1"/>
</dbReference>
<comment type="caution">
    <text evidence="2">The sequence shown here is derived from an EMBL/GenBank/DDBJ whole genome shotgun (WGS) entry which is preliminary data.</text>
</comment>
<gene>
    <name evidence="2" type="ORF">HX845_07945</name>
</gene>
<dbReference type="InterPro" id="IPR014982">
    <property type="entry name" value="GSCFA"/>
</dbReference>
<evidence type="ECO:0000313" key="3">
    <source>
        <dbReference type="Proteomes" id="UP000517547"/>
    </source>
</evidence>
<evidence type="ECO:0000313" key="2">
    <source>
        <dbReference type="EMBL" id="NWC13566.1"/>
    </source>
</evidence>
<name>A0A7Y7XWZ6_9PSED</name>
<sequence length="354" mass="39203">MNPYQLLAPRSFWRSAVAQRTALSMSELWLPEFAIERDDAIVTAGSCFAQHIGRAMVARAMNWIDSEPAPAGLSEAECKARHYGVFSLRTGNLYTPAMLRQWLEWALLDRVMPEQVWSRDGRFFDPMRPAVEPAGYASLEALRDARRTTLAAIKAAIRRAKVFVFTLGLTEAWVDRHTSLVYPLCPGTLHGTFDPQTHALRNFGFLDSYREMTTALELLRSVNPGIRLLLTVSPVPLTATATGQHVLTATTYSKSVLRAVAGQLCEEQRDVDYFPSYEIITGTPFKAAFYQDNQREVTPEGVAFVMQQFFAALEPKPASAAAPGTAIAHLPSEDLVCEDAVLDYYAQPQVPAAG</sequence>
<feature type="domain" description="GSCFA" evidence="1">
    <location>
        <begin position="41"/>
        <end position="309"/>
    </location>
</feature>
<dbReference type="RefSeq" id="WP_017128382.1">
    <property type="nucleotide sequence ID" value="NZ_JACAQE010000002.1"/>
</dbReference>
<reference evidence="2 3" key="1">
    <citation type="submission" date="2020-04" db="EMBL/GenBank/DDBJ databases">
        <title>Molecular characterization of pseudomonads from Agaricus bisporus reveal novel blotch 2 pathogens in Western Europe.</title>
        <authorList>
            <person name="Taparia T."/>
            <person name="Krijger M."/>
            <person name="Haynes E."/>
            <person name="Elpinstone J.G."/>
            <person name="Noble R."/>
            <person name="Van Der Wolf J."/>
        </authorList>
    </citation>
    <scope>NUCLEOTIDE SEQUENCE [LARGE SCALE GENOMIC DNA]</scope>
    <source>
        <strain evidence="2 3">IPO3738</strain>
    </source>
</reference>
<protein>
    <submittedName>
        <fullName evidence="2">GSCFA domain-containing protein</fullName>
    </submittedName>
</protein>
<dbReference type="EMBL" id="JACAQE010000002">
    <property type="protein sequence ID" value="NWC13566.1"/>
    <property type="molecule type" value="Genomic_DNA"/>
</dbReference>
<dbReference type="AlphaFoldDB" id="A0A7Y7XWZ6"/>
<organism evidence="2 3">
    <name type="scientific">Pseudomonas gingeri</name>
    <dbReference type="NCBI Taxonomy" id="117681"/>
    <lineage>
        <taxon>Bacteria</taxon>
        <taxon>Pseudomonadati</taxon>
        <taxon>Pseudomonadota</taxon>
        <taxon>Gammaproteobacteria</taxon>
        <taxon>Pseudomonadales</taxon>
        <taxon>Pseudomonadaceae</taxon>
        <taxon>Pseudomonas</taxon>
    </lineage>
</organism>
<evidence type="ECO:0000259" key="1">
    <source>
        <dbReference type="Pfam" id="PF08885"/>
    </source>
</evidence>
<accession>A0A7Y7XWZ6</accession>
<dbReference type="Proteomes" id="UP000517547">
    <property type="component" value="Unassembled WGS sequence"/>
</dbReference>